<dbReference type="GO" id="GO:0005829">
    <property type="term" value="C:cytosol"/>
    <property type="evidence" value="ECO:0007669"/>
    <property type="project" value="TreeGrafter"/>
</dbReference>
<dbReference type="InterPro" id="IPR029066">
    <property type="entry name" value="PLP-binding_barrel"/>
</dbReference>
<comment type="catalytic activity">
    <reaction evidence="4">
        <text>L-alanine = D-alanine</text>
        <dbReference type="Rhea" id="RHEA:20249"/>
        <dbReference type="ChEBI" id="CHEBI:57416"/>
        <dbReference type="ChEBI" id="CHEBI:57972"/>
        <dbReference type="EC" id="5.1.1.1"/>
    </reaction>
</comment>
<dbReference type="CDD" id="cd00430">
    <property type="entry name" value="PLPDE_III_AR"/>
    <property type="match status" value="1"/>
</dbReference>
<evidence type="ECO:0000256" key="2">
    <source>
        <dbReference type="ARBA" id="ARBA00022898"/>
    </source>
</evidence>
<evidence type="ECO:0000256" key="5">
    <source>
        <dbReference type="PIRSR" id="PIRSR600821-50"/>
    </source>
</evidence>
<comment type="cofactor">
    <cofactor evidence="1 4 5">
        <name>pyridoxal 5'-phosphate</name>
        <dbReference type="ChEBI" id="CHEBI:597326"/>
    </cofactor>
</comment>
<dbReference type="Pfam" id="PF00842">
    <property type="entry name" value="Ala_racemase_C"/>
    <property type="match status" value="1"/>
</dbReference>
<feature type="binding site" evidence="4 6">
    <location>
        <position position="333"/>
    </location>
    <ligand>
        <name>substrate</name>
    </ligand>
</feature>
<dbReference type="HAMAP" id="MF_01201">
    <property type="entry name" value="Ala_racemase"/>
    <property type="match status" value="1"/>
</dbReference>
<comment type="function">
    <text evidence="4">Catalyzes the interconversion of L-alanine and D-alanine. May also act on other amino acids.</text>
</comment>
<dbReference type="EC" id="5.1.1.1" evidence="4"/>
<dbReference type="GO" id="GO:0030632">
    <property type="term" value="P:D-alanine biosynthetic process"/>
    <property type="evidence" value="ECO:0007669"/>
    <property type="project" value="UniProtKB-UniRule"/>
</dbReference>
<keyword evidence="9" id="KW-1185">Reference proteome</keyword>
<evidence type="ECO:0000313" key="8">
    <source>
        <dbReference type="EMBL" id="SNS28040.1"/>
    </source>
</evidence>
<evidence type="ECO:0000313" key="9">
    <source>
        <dbReference type="Proteomes" id="UP000198356"/>
    </source>
</evidence>
<gene>
    <name evidence="8" type="ORF">SAMN05421770_101321</name>
</gene>
<accession>A0A239D6S9</accession>
<dbReference type="SUPFAM" id="SSF50621">
    <property type="entry name" value="Alanine racemase C-terminal domain-like"/>
    <property type="match status" value="1"/>
</dbReference>
<evidence type="ECO:0000256" key="6">
    <source>
        <dbReference type="PIRSR" id="PIRSR600821-52"/>
    </source>
</evidence>
<dbReference type="OrthoDB" id="9813814at2"/>
<evidence type="ECO:0000256" key="4">
    <source>
        <dbReference type="HAMAP-Rule" id="MF_01201"/>
    </source>
</evidence>
<dbReference type="GO" id="GO:0030170">
    <property type="term" value="F:pyridoxal phosphate binding"/>
    <property type="evidence" value="ECO:0007669"/>
    <property type="project" value="UniProtKB-UniRule"/>
</dbReference>
<dbReference type="PANTHER" id="PTHR30511:SF0">
    <property type="entry name" value="ALANINE RACEMASE, CATABOLIC-RELATED"/>
    <property type="match status" value="1"/>
</dbReference>
<dbReference type="NCBIfam" id="TIGR00492">
    <property type="entry name" value="alr"/>
    <property type="match status" value="1"/>
</dbReference>
<dbReference type="SMART" id="SM01005">
    <property type="entry name" value="Ala_racemase_C"/>
    <property type="match status" value="1"/>
</dbReference>
<dbReference type="EMBL" id="FZOU01000001">
    <property type="protein sequence ID" value="SNS28040.1"/>
    <property type="molecule type" value="Genomic_DNA"/>
</dbReference>
<dbReference type="GO" id="GO:0008784">
    <property type="term" value="F:alanine racemase activity"/>
    <property type="evidence" value="ECO:0007669"/>
    <property type="project" value="UniProtKB-UniRule"/>
</dbReference>
<protein>
    <recommendedName>
        <fullName evidence="4">Alanine racemase</fullName>
        <ecNumber evidence="4">5.1.1.1</ecNumber>
    </recommendedName>
</protein>
<dbReference type="UniPathway" id="UPA00042">
    <property type="reaction ID" value="UER00497"/>
</dbReference>
<dbReference type="PANTHER" id="PTHR30511">
    <property type="entry name" value="ALANINE RACEMASE"/>
    <property type="match status" value="1"/>
</dbReference>
<evidence type="ECO:0000259" key="7">
    <source>
        <dbReference type="SMART" id="SM01005"/>
    </source>
</evidence>
<keyword evidence="3 4" id="KW-0413">Isomerase</keyword>
<dbReference type="RefSeq" id="WP_089406630.1">
    <property type="nucleotide sequence ID" value="NZ_FZOU01000001.1"/>
</dbReference>
<comment type="pathway">
    <text evidence="4">Amino-acid biosynthesis; D-alanine biosynthesis; D-alanine from L-alanine: step 1/1.</text>
</comment>
<dbReference type="InterPro" id="IPR000821">
    <property type="entry name" value="Ala_racemase"/>
</dbReference>
<dbReference type="InterPro" id="IPR009006">
    <property type="entry name" value="Ala_racemase/Decarboxylase_C"/>
</dbReference>
<dbReference type="SUPFAM" id="SSF51419">
    <property type="entry name" value="PLP-binding barrel"/>
    <property type="match status" value="1"/>
</dbReference>
<name>A0A239D6S9_9BACT</name>
<evidence type="ECO:0000256" key="1">
    <source>
        <dbReference type="ARBA" id="ARBA00001933"/>
    </source>
</evidence>
<reference evidence="8 9" key="1">
    <citation type="submission" date="2017-06" db="EMBL/GenBank/DDBJ databases">
        <authorList>
            <person name="Kim H.J."/>
            <person name="Triplett B.A."/>
        </authorList>
    </citation>
    <scope>NUCLEOTIDE SEQUENCE [LARGE SCALE GENOMIC DNA]</scope>
    <source>
        <strain evidence="8 9">DSM 18704</strain>
    </source>
</reference>
<dbReference type="PROSITE" id="PS00395">
    <property type="entry name" value="ALANINE_RACEMASE"/>
    <property type="match status" value="1"/>
</dbReference>
<dbReference type="AlphaFoldDB" id="A0A239D6S9"/>
<dbReference type="Gene3D" id="2.40.37.10">
    <property type="entry name" value="Lyase, Ornithine Decarboxylase, Chain A, domain 1"/>
    <property type="match status" value="1"/>
</dbReference>
<dbReference type="Gene3D" id="3.20.20.10">
    <property type="entry name" value="Alanine racemase"/>
    <property type="match status" value="1"/>
</dbReference>
<feature type="domain" description="Alanine racemase C-terminal" evidence="7">
    <location>
        <begin position="259"/>
        <end position="381"/>
    </location>
</feature>
<organism evidence="8 9">
    <name type="scientific">Granulicella rosea</name>
    <dbReference type="NCBI Taxonomy" id="474952"/>
    <lineage>
        <taxon>Bacteria</taxon>
        <taxon>Pseudomonadati</taxon>
        <taxon>Acidobacteriota</taxon>
        <taxon>Terriglobia</taxon>
        <taxon>Terriglobales</taxon>
        <taxon>Acidobacteriaceae</taxon>
        <taxon>Granulicella</taxon>
    </lineage>
</organism>
<sequence length="383" mass="40259">MNNWIEVSEPRLGHNLRTIAAAAGPDATVLAVVKANAYGHGVSTCAPMLARAGARWLGVTSAQEGAAVRVALGAASGAEHAGVRILVMSGVLPPAIPALIEHDLTPVVWTVEQLRWFAAAPVRVHVEVDTGMSRQGVKPGADLEALLAEIAEQATVQLDGVFTHFVSSEVVGSPITTHQQRLFEQALAQVARSGLRPAWVHAANTSAVDNAADPAWLPSLARSLGARTLVRTGLALYGHTLAPEGEPGHPHLHDRLKPVLTWKAGVLDIRDLAGGDRVGYNATFTAPSPMRVALLSVGYADGLRRELSGHTSGDGGWVMLHGKRAPILGRISMNLTTVDVTHIPEARTGDVAVVLGRGVSAEEHARIAGTIPYEILCGIHPCP</sequence>
<feature type="active site" description="Proton acceptor; specific for D-alanine" evidence="4">
    <location>
        <position position="34"/>
    </location>
</feature>
<feature type="active site" description="Proton acceptor; specific for L-alanine" evidence="4">
    <location>
        <position position="280"/>
    </location>
</feature>
<dbReference type="Pfam" id="PF01168">
    <property type="entry name" value="Ala_racemase_N"/>
    <property type="match status" value="1"/>
</dbReference>
<keyword evidence="2 4" id="KW-0663">Pyridoxal phosphate</keyword>
<dbReference type="Proteomes" id="UP000198356">
    <property type="component" value="Unassembled WGS sequence"/>
</dbReference>
<dbReference type="PRINTS" id="PR00992">
    <property type="entry name" value="ALARACEMASE"/>
</dbReference>
<comment type="similarity">
    <text evidence="4">Belongs to the alanine racemase family.</text>
</comment>
<feature type="modified residue" description="N6-(pyridoxal phosphate)lysine" evidence="4 5">
    <location>
        <position position="34"/>
    </location>
</feature>
<dbReference type="InterPro" id="IPR020622">
    <property type="entry name" value="Ala_racemase_pyridoxalP-BS"/>
</dbReference>
<proteinExistence type="inferred from homology"/>
<dbReference type="InterPro" id="IPR011079">
    <property type="entry name" value="Ala_racemase_C"/>
</dbReference>
<feature type="binding site" evidence="4 6">
    <location>
        <position position="134"/>
    </location>
    <ligand>
        <name>substrate</name>
    </ligand>
</feature>
<dbReference type="InterPro" id="IPR001608">
    <property type="entry name" value="Ala_racemase_N"/>
</dbReference>
<evidence type="ECO:0000256" key="3">
    <source>
        <dbReference type="ARBA" id="ARBA00023235"/>
    </source>
</evidence>